<dbReference type="NCBIfam" id="NF003194">
    <property type="entry name" value="PRK04164.1-5"/>
    <property type="match status" value="1"/>
</dbReference>
<dbReference type="HAMAP" id="MF_01515">
    <property type="entry name" value="UPF0316"/>
    <property type="match status" value="1"/>
</dbReference>
<dbReference type="Proteomes" id="UP001312865">
    <property type="component" value="Unassembled WGS sequence"/>
</dbReference>
<feature type="transmembrane region" description="Helical" evidence="6">
    <location>
        <begin position="6"/>
        <end position="26"/>
    </location>
</feature>
<dbReference type="PANTHER" id="PTHR40060">
    <property type="entry name" value="UPF0316 PROTEIN YEBE"/>
    <property type="match status" value="1"/>
</dbReference>
<dbReference type="RefSeq" id="WP_336588743.1">
    <property type="nucleotide sequence ID" value="NZ_JBBAXC010000023.1"/>
</dbReference>
<sequence length="180" mass="20229">MLSALLIFLLQIIYVPILTLRTIFLVKNRTKTAAGMGALEATIYIVSLGIVFKDLTNLYNISAYIIGFSVGLLLGGALEQKLAIGYITYQVSLLTKNDELVNILRTSGFGVTVFEGKGIESNIRYRLDIISQRSREEELLTIINDIVPKAFLTSYEIRSFKGGFMTSSMKTRWKLFKNKK</sequence>
<feature type="transmembrane region" description="Helical" evidence="6">
    <location>
        <begin position="58"/>
        <end position="78"/>
    </location>
</feature>
<evidence type="ECO:0000256" key="2">
    <source>
        <dbReference type="ARBA" id="ARBA00022475"/>
    </source>
</evidence>
<gene>
    <name evidence="9" type="ORF">WAK64_19815</name>
</gene>
<feature type="domain" description="DUF2179" evidence="7">
    <location>
        <begin position="109"/>
        <end position="162"/>
    </location>
</feature>
<reference evidence="9 10" key="1">
    <citation type="journal article" date="2018" name="J. Microbiol.">
        <title>Bacillus spongiae sp. nov., isolated from sponge of Jeju Island.</title>
        <authorList>
            <person name="Lee G.E."/>
            <person name="Im W.T."/>
            <person name="Park J.S."/>
        </authorList>
    </citation>
    <scope>NUCLEOTIDE SEQUENCE [LARGE SCALE GENOMIC DNA]</scope>
    <source>
        <strain evidence="9 10">135PIL107-10</strain>
    </source>
</reference>
<keyword evidence="10" id="KW-1185">Reference proteome</keyword>
<dbReference type="Pfam" id="PF10035">
    <property type="entry name" value="DUF2179"/>
    <property type="match status" value="1"/>
</dbReference>
<dbReference type="CDD" id="cd16381">
    <property type="entry name" value="YitT_C_like_1"/>
    <property type="match status" value="1"/>
</dbReference>
<dbReference type="InterPro" id="IPR044035">
    <property type="entry name" value="DUF5698"/>
</dbReference>
<proteinExistence type="inferred from homology"/>
<dbReference type="InterPro" id="IPR019264">
    <property type="entry name" value="DUF2179"/>
</dbReference>
<comment type="similarity">
    <text evidence="6">Belongs to the UPF0316 family.</text>
</comment>
<evidence type="ECO:0000259" key="7">
    <source>
        <dbReference type="Pfam" id="PF10035"/>
    </source>
</evidence>
<comment type="subcellular location">
    <subcellularLocation>
        <location evidence="1 6">Cell membrane</location>
        <topology evidence="1 6">Multi-pass membrane protein</topology>
    </subcellularLocation>
</comment>
<accession>A0ABU8HIY1</accession>
<keyword evidence="3 6" id="KW-0812">Transmembrane</keyword>
<keyword evidence="4 6" id="KW-1133">Transmembrane helix</keyword>
<keyword evidence="5 6" id="KW-0472">Membrane</keyword>
<dbReference type="Pfam" id="PF18955">
    <property type="entry name" value="DUF5698"/>
    <property type="match status" value="1"/>
</dbReference>
<evidence type="ECO:0000256" key="6">
    <source>
        <dbReference type="HAMAP-Rule" id="MF_01515"/>
    </source>
</evidence>
<evidence type="ECO:0000256" key="4">
    <source>
        <dbReference type="ARBA" id="ARBA00022989"/>
    </source>
</evidence>
<evidence type="ECO:0000259" key="8">
    <source>
        <dbReference type="Pfam" id="PF18955"/>
    </source>
</evidence>
<evidence type="ECO:0000313" key="9">
    <source>
        <dbReference type="EMBL" id="MEI5909300.1"/>
    </source>
</evidence>
<dbReference type="EMBL" id="JBBAXC010000023">
    <property type="protein sequence ID" value="MEI5909300.1"/>
    <property type="molecule type" value="Genomic_DNA"/>
</dbReference>
<dbReference type="InterPro" id="IPR022930">
    <property type="entry name" value="UPF0316"/>
</dbReference>
<evidence type="ECO:0000256" key="5">
    <source>
        <dbReference type="ARBA" id="ARBA00023136"/>
    </source>
</evidence>
<evidence type="ECO:0000313" key="10">
    <source>
        <dbReference type="Proteomes" id="UP001312865"/>
    </source>
</evidence>
<protein>
    <recommendedName>
        <fullName evidence="6">UPF0316 protein WAK64_19815</fullName>
    </recommendedName>
</protein>
<feature type="domain" description="DUF5698" evidence="8">
    <location>
        <begin position="19"/>
        <end position="75"/>
    </location>
</feature>
<organism evidence="9 10">
    <name type="scientific">Bacillus spongiae</name>
    <dbReference type="NCBI Taxonomy" id="2683610"/>
    <lineage>
        <taxon>Bacteria</taxon>
        <taxon>Bacillati</taxon>
        <taxon>Bacillota</taxon>
        <taxon>Bacilli</taxon>
        <taxon>Bacillales</taxon>
        <taxon>Bacillaceae</taxon>
        <taxon>Bacillus</taxon>
    </lineage>
</organism>
<name>A0ABU8HIY1_9BACI</name>
<evidence type="ECO:0000256" key="3">
    <source>
        <dbReference type="ARBA" id="ARBA00022692"/>
    </source>
</evidence>
<comment type="caution">
    <text evidence="9">The sequence shown here is derived from an EMBL/GenBank/DDBJ whole genome shotgun (WGS) entry which is preliminary data.</text>
</comment>
<feature type="transmembrane region" description="Helical" evidence="6">
    <location>
        <begin position="33"/>
        <end position="52"/>
    </location>
</feature>
<keyword evidence="2 6" id="KW-1003">Cell membrane</keyword>
<evidence type="ECO:0000256" key="1">
    <source>
        <dbReference type="ARBA" id="ARBA00004651"/>
    </source>
</evidence>
<dbReference type="PANTHER" id="PTHR40060:SF1">
    <property type="entry name" value="UPF0316 PROTEIN YEBE"/>
    <property type="match status" value="1"/>
</dbReference>